<comment type="caution">
    <text evidence="2">The sequence shown here is derived from an EMBL/GenBank/DDBJ whole genome shotgun (WGS) entry which is preliminary data.</text>
</comment>
<evidence type="ECO:0000313" key="2">
    <source>
        <dbReference type="EMBL" id="HJG31196.1"/>
    </source>
</evidence>
<feature type="compositionally biased region" description="Polar residues" evidence="1">
    <location>
        <begin position="1"/>
        <end position="13"/>
    </location>
</feature>
<sequence length="339" mass="38505">MTEPTQNITQSQPAPERPTQDQTESFQAKRHSKPLLTIGQQIAHMKAKGITFELCSEEEAASHLRTKCQFFRVYAYRKLFPKHVGGPRDGQYVNLDFGHLKTLSNLDRMLRDVLLPMTLDVEHFAKVRLLAAAEDAGEDGYALMRDYYESRSEEQRSYIESELDRRMKDPYVGAVVRKYRYDMPVWAFCEVVPFGMFSGLVKFCADRWEDEDLQDVHYLLKYTRSVRNATAHGACGVNGLTDADPHMRPPASLVNALTSTEVPKRLRAKWLRGTRMVQMCAMLHLYAQIVPAGEARAERERHLASLFAAVRSGDVPVENPAVAALLFIERLTKAVGLLQ</sequence>
<proteinExistence type="predicted"/>
<accession>A0A921LQP6</accession>
<organism evidence="2 3">
    <name type="scientific">Collinsella ihumii</name>
    <dbReference type="NCBI Taxonomy" id="1720204"/>
    <lineage>
        <taxon>Bacteria</taxon>
        <taxon>Bacillati</taxon>
        <taxon>Actinomycetota</taxon>
        <taxon>Coriobacteriia</taxon>
        <taxon>Coriobacteriales</taxon>
        <taxon>Coriobacteriaceae</taxon>
        <taxon>Collinsella</taxon>
    </lineage>
</organism>
<reference evidence="2" key="2">
    <citation type="submission" date="2021-09" db="EMBL/GenBank/DDBJ databases">
        <authorList>
            <person name="Gilroy R."/>
        </authorList>
    </citation>
    <scope>NUCLEOTIDE SEQUENCE</scope>
    <source>
        <strain evidence="2">ChiGjej2B2-7701</strain>
    </source>
</reference>
<evidence type="ECO:0000256" key="1">
    <source>
        <dbReference type="SAM" id="MobiDB-lite"/>
    </source>
</evidence>
<dbReference type="Pfam" id="PF07751">
    <property type="entry name" value="Abi_2"/>
    <property type="match status" value="1"/>
</dbReference>
<dbReference type="EMBL" id="DYVF01000045">
    <property type="protein sequence ID" value="HJG31196.1"/>
    <property type="molecule type" value="Genomic_DNA"/>
</dbReference>
<feature type="region of interest" description="Disordered" evidence="1">
    <location>
        <begin position="1"/>
        <end position="31"/>
    </location>
</feature>
<evidence type="ECO:0000313" key="3">
    <source>
        <dbReference type="Proteomes" id="UP000746751"/>
    </source>
</evidence>
<reference evidence="2" key="1">
    <citation type="journal article" date="2021" name="PeerJ">
        <title>Extensive microbial diversity within the chicken gut microbiome revealed by metagenomics and culture.</title>
        <authorList>
            <person name="Gilroy R."/>
            <person name="Ravi A."/>
            <person name="Getino M."/>
            <person name="Pursley I."/>
            <person name="Horton D.L."/>
            <person name="Alikhan N.F."/>
            <person name="Baker D."/>
            <person name="Gharbi K."/>
            <person name="Hall N."/>
            <person name="Watson M."/>
            <person name="Adriaenssens E.M."/>
            <person name="Foster-Nyarko E."/>
            <person name="Jarju S."/>
            <person name="Secka A."/>
            <person name="Antonio M."/>
            <person name="Oren A."/>
            <person name="Chaudhuri R.R."/>
            <person name="La Ragione R."/>
            <person name="Hildebrand F."/>
            <person name="Pallen M.J."/>
        </authorList>
    </citation>
    <scope>NUCLEOTIDE SEQUENCE</scope>
    <source>
        <strain evidence="2">ChiGjej2B2-7701</strain>
    </source>
</reference>
<name>A0A921LQP6_9ACTN</name>
<dbReference type="AlphaFoldDB" id="A0A921LQP6"/>
<protein>
    <submittedName>
        <fullName evidence="2">Abi family protein</fullName>
    </submittedName>
</protein>
<dbReference type="InterPro" id="IPR011664">
    <property type="entry name" value="Abi_system_AbiD/AbiF-like"/>
</dbReference>
<dbReference type="Proteomes" id="UP000746751">
    <property type="component" value="Unassembled WGS sequence"/>
</dbReference>
<gene>
    <name evidence="2" type="ORF">K8U80_07350</name>
</gene>